<evidence type="ECO:0000259" key="2">
    <source>
        <dbReference type="Pfam" id="PF00675"/>
    </source>
</evidence>
<dbReference type="InterPro" id="IPR007863">
    <property type="entry name" value="Peptidase_M16_C"/>
</dbReference>
<dbReference type="Pfam" id="PF05193">
    <property type="entry name" value="Peptidase_M16_C"/>
    <property type="match status" value="1"/>
</dbReference>
<comment type="caution">
    <text evidence="4">The sequence shown here is derived from an EMBL/GenBank/DDBJ whole genome shotgun (WGS) entry which is preliminary data.</text>
</comment>
<dbReference type="InterPro" id="IPR011249">
    <property type="entry name" value="Metalloenz_LuxS/M16"/>
</dbReference>
<dbReference type="InterPro" id="IPR050361">
    <property type="entry name" value="MPP/UQCRC_Complex"/>
</dbReference>
<feature type="domain" description="Peptidase M16 N-terminal" evidence="2">
    <location>
        <begin position="78"/>
        <end position="174"/>
    </location>
</feature>
<gene>
    <name evidence="4" type="ORF">ACFQ0I_01810</name>
</gene>
<dbReference type="RefSeq" id="WP_379938815.1">
    <property type="nucleotide sequence ID" value="NZ_JBHTIB010000002.1"/>
</dbReference>
<dbReference type="EMBL" id="JBHTIB010000002">
    <property type="protein sequence ID" value="MFD0834485.1"/>
    <property type="molecule type" value="Genomic_DNA"/>
</dbReference>
<dbReference type="Proteomes" id="UP001597011">
    <property type="component" value="Unassembled WGS sequence"/>
</dbReference>
<evidence type="ECO:0000313" key="4">
    <source>
        <dbReference type="EMBL" id="MFD0834485.1"/>
    </source>
</evidence>
<protein>
    <submittedName>
        <fullName evidence="4">M16 family metallopeptidase</fullName>
    </submittedName>
</protein>
<reference evidence="5" key="1">
    <citation type="journal article" date="2019" name="Int. J. Syst. Evol. Microbiol.">
        <title>The Global Catalogue of Microorganisms (GCM) 10K type strain sequencing project: providing services to taxonomists for standard genome sequencing and annotation.</title>
        <authorList>
            <consortium name="The Broad Institute Genomics Platform"/>
            <consortium name="The Broad Institute Genome Sequencing Center for Infectious Disease"/>
            <person name="Wu L."/>
            <person name="Ma J."/>
        </authorList>
    </citation>
    <scope>NUCLEOTIDE SEQUENCE [LARGE SCALE GENOMIC DNA]</scope>
    <source>
        <strain evidence="5">CCUG 60529</strain>
    </source>
</reference>
<sequence>MKTKIFALLTLFLLSISVIAQVDRSKQPQPGPAPKISLDVPSEFQLKNGLTVLVVENHKLPRVSFTLTLNNPPILEGDNAGVASLLSAMLGNGTTSISKDAFNDEVDFLGARLNFGSQSASASALSKYADRIMQLMADAAINPLLTEEEFQKEKDKLLENLKSNEKNVSAVADRVGSALSYGVKHPYGEFIKEETVNNVTLDNIKAFYKTNFTPNNAFLVVVGDTDLKTVKKQVKKYFGNWQKSTQIPNKIPAPNSNVANTQINFVDMPNAVQSNISITNTVDLKMNHPDYHAALIANYILGGAYESYLFMNLREKHGYTYGAYSSIGADKYAARFRAEAEVRNAVTDSAVVEAIKEINRIKTELVDSVKLKNAKAKYVGNFVMGVEQPATVARYALNIKTEDLPADFYSTYLEKINAVTAEDVKRVANTYFKSENARIIIVGKGSDVISNLEKTGIPIKYFDKYATPTEKPEFTKPIPAGTTAQTVLDKYLNAVGGKAAAKNVSTLLMNANVTIQGAPFTPTAELKIMAPNKESMEMSIEGMGTIVKQKFNGTKGYVEQQGMKKEMTEAEIASKKDEYSIFPELYYDASKTSLESIVSIDGQDVYKVKIDNGDKPSFRYYNTETGLLMRVEITVEAQGNSMVTIQDYSNYTSVGTMKLPFMQSVKAGPQTIIMNMTNVKINEGVKDTDFN</sequence>
<feature type="domain" description="Peptidase M16 C-terminal" evidence="3">
    <location>
        <begin position="198"/>
        <end position="377"/>
    </location>
</feature>
<dbReference type="SUPFAM" id="SSF63411">
    <property type="entry name" value="LuxS/MPP-like metallohydrolase"/>
    <property type="match status" value="2"/>
</dbReference>
<dbReference type="PANTHER" id="PTHR11851:SF224">
    <property type="entry name" value="PROCESSING PROTEASE"/>
    <property type="match status" value="1"/>
</dbReference>
<evidence type="ECO:0000259" key="3">
    <source>
        <dbReference type="Pfam" id="PF05193"/>
    </source>
</evidence>
<keyword evidence="1" id="KW-0732">Signal</keyword>
<evidence type="ECO:0000313" key="5">
    <source>
        <dbReference type="Proteomes" id="UP001597011"/>
    </source>
</evidence>
<feature type="signal peptide" evidence="1">
    <location>
        <begin position="1"/>
        <end position="20"/>
    </location>
</feature>
<keyword evidence="5" id="KW-1185">Reference proteome</keyword>
<dbReference type="InterPro" id="IPR011765">
    <property type="entry name" value="Pept_M16_N"/>
</dbReference>
<feature type="chain" id="PRO_5047108355" evidence="1">
    <location>
        <begin position="21"/>
        <end position="691"/>
    </location>
</feature>
<name>A0ABW3BP82_9FLAO</name>
<dbReference type="Pfam" id="PF00675">
    <property type="entry name" value="Peptidase_M16"/>
    <property type="match status" value="1"/>
</dbReference>
<dbReference type="Gene3D" id="3.30.830.10">
    <property type="entry name" value="Metalloenzyme, LuxS/M16 peptidase-like"/>
    <property type="match status" value="2"/>
</dbReference>
<proteinExistence type="predicted"/>
<accession>A0ABW3BP82</accession>
<dbReference type="PANTHER" id="PTHR11851">
    <property type="entry name" value="METALLOPROTEASE"/>
    <property type="match status" value="1"/>
</dbReference>
<organism evidence="4 5">
    <name type="scientific">Mariniflexile aquimaris</name>
    <dbReference type="NCBI Taxonomy" id="881009"/>
    <lineage>
        <taxon>Bacteria</taxon>
        <taxon>Pseudomonadati</taxon>
        <taxon>Bacteroidota</taxon>
        <taxon>Flavobacteriia</taxon>
        <taxon>Flavobacteriales</taxon>
        <taxon>Flavobacteriaceae</taxon>
        <taxon>Mariniflexile</taxon>
    </lineage>
</organism>
<evidence type="ECO:0000256" key="1">
    <source>
        <dbReference type="SAM" id="SignalP"/>
    </source>
</evidence>